<dbReference type="PRINTS" id="PR00420">
    <property type="entry name" value="RNGMNOXGNASE"/>
</dbReference>
<sequence length="396" mass="43138">MTGLDKLYDVIIAGAGPVGMMLASELSLAGASVLVIERDPSLDSEWKQIPVGQRALTVPSLEALYRRGLLGKLADYDLNAAEFDLGRWKYRLRGPVTRPARSCIQEVTDILSKRARSHGATILLGHAVTDIVRQDERSVTVVATGEEADNTFRGRWLVGCDGGRSTVRKLAGIDFVGSSAKFTGYMARLTFDAKTELELVFHPAPGGMIMVFAEDCIALIDWDGASFDRNNQQVTTEHLQTVADRVMGPGELTIHALHYTNTFTDRSKDAATYRKGRVLLAGDAAHIHSPLGAQGLNLGLGDAMNLGWKLAATVRQELVAAWTGDTWPPPSPPPPLDTTLIDSYESERHPLAAWVLEWTRAQVTTLQPDLFGRAVLNLTRDLLATDDGMNLVIGRV</sequence>
<dbReference type="InterPro" id="IPR036188">
    <property type="entry name" value="FAD/NAD-bd_sf"/>
</dbReference>
<keyword evidence="3" id="KW-0274">FAD</keyword>
<proteinExistence type="predicted"/>
<dbReference type="InterPro" id="IPR002938">
    <property type="entry name" value="FAD-bd"/>
</dbReference>
<evidence type="ECO:0000256" key="2">
    <source>
        <dbReference type="ARBA" id="ARBA00022630"/>
    </source>
</evidence>
<comment type="caution">
    <text evidence="6">The sequence shown here is derived from an EMBL/GenBank/DDBJ whole genome shotgun (WGS) entry which is preliminary data.</text>
</comment>
<organism evidence="6 7">
    <name type="scientific">Beauveria brongniartii RCEF 3172</name>
    <dbReference type="NCBI Taxonomy" id="1081107"/>
    <lineage>
        <taxon>Eukaryota</taxon>
        <taxon>Fungi</taxon>
        <taxon>Dikarya</taxon>
        <taxon>Ascomycota</taxon>
        <taxon>Pezizomycotina</taxon>
        <taxon>Sordariomycetes</taxon>
        <taxon>Hypocreomycetidae</taxon>
        <taxon>Hypocreales</taxon>
        <taxon>Cordycipitaceae</taxon>
        <taxon>Beauveria</taxon>
        <taxon>Beauveria brongniartii</taxon>
    </lineage>
</organism>
<accession>A0A166X6A8</accession>
<name>A0A166X6A8_9HYPO</name>
<evidence type="ECO:0000259" key="5">
    <source>
        <dbReference type="Pfam" id="PF01494"/>
    </source>
</evidence>
<evidence type="ECO:0000313" key="6">
    <source>
        <dbReference type="EMBL" id="OAA35472.1"/>
    </source>
</evidence>
<protein>
    <submittedName>
        <fullName evidence="6">Monooxygenase, FAD-binding protein</fullName>
    </submittedName>
</protein>
<evidence type="ECO:0000256" key="1">
    <source>
        <dbReference type="ARBA" id="ARBA00001974"/>
    </source>
</evidence>
<dbReference type="EMBL" id="AZHA01000042">
    <property type="protein sequence ID" value="OAA35472.1"/>
    <property type="molecule type" value="Genomic_DNA"/>
</dbReference>
<gene>
    <name evidence="6" type="ORF">BBO_08696</name>
</gene>
<dbReference type="Gene3D" id="3.50.50.60">
    <property type="entry name" value="FAD/NAD(P)-binding domain"/>
    <property type="match status" value="1"/>
</dbReference>
<dbReference type="Proteomes" id="UP000076863">
    <property type="component" value="Unassembled WGS sequence"/>
</dbReference>
<dbReference type="PANTHER" id="PTHR43004">
    <property type="entry name" value="TRK SYSTEM POTASSIUM UPTAKE PROTEIN"/>
    <property type="match status" value="1"/>
</dbReference>
<dbReference type="InterPro" id="IPR050641">
    <property type="entry name" value="RIFMO-like"/>
</dbReference>
<dbReference type="Gene3D" id="3.30.70.2450">
    <property type="match status" value="1"/>
</dbReference>
<feature type="domain" description="FAD-binding" evidence="5">
    <location>
        <begin position="8"/>
        <end position="315"/>
    </location>
</feature>
<dbReference type="PANTHER" id="PTHR43004:SF19">
    <property type="entry name" value="BINDING MONOOXYGENASE, PUTATIVE (JCVI)-RELATED"/>
    <property type="match status" value="1"/>
</dbReference>
<keyword evidence="2" id="KW-0285">Flavoprotein</keyword>
<evidence type="ECO:0000256" key="4">
    <source>
        <dbReference type="ARBA" id="ARBA00023002"/>
    </source>
</evidence>
<evidence type="ECO:0000256" key="3">
    <source>
        <dbReference type="ARBA" id="ARBA00022827"/>
    </source>
</evidence>
<comment type="cofactor">
    <cofactor evidence="1">
        <name>FAD</name>
        <dbReference type="ChEBI" id="CHEBI:57692"/>
    </cofactor>
</comment>
<dbReference type="AlphaFoldDB" id="A0A166X6A8"/>
<evidence type="ECO:0000313" key="7">
    <source>
        <dbReference type="Proteomes" id="UP000076863"/>
    </source>
</evidence>
<reference evidence="6 7" key="1">
    <citation type="journal article" date="2016" name="Genome Biol. Evol.">
        <title>Divergent and convergent evolution of fungal pathogenicity.</title>
        <authorList>
            <person name="Shang Y."/>
            <person name="Xiao G."/>
            <person name="Zheng P."/>
            <person name="Cen K."/>
            <person name="Zhan S."/>
            <person name="Wang C."/>
        </authorList>
    </citation>
    <scope>NUCLEOTIDE SEQUENCE [LARGE SCALE GENOMIC DNA]</scope>
    <source>
        <strain evidence="6 7">RCEF 3172</strain>
    </source>
</reference>
<dbReference type="SUPFAM" id="SSF51905">
    <property type="entry name" value="FAD/NAD(P)-binding domain"/>
    <property type="match status" value="1"/>
</dbReference>
<dbReference type="OrthoDB" id="1716816at2759"/>
<keyword evidence="4" id="KW-0560">Oxidoreductase</keyword>
<keyword evidence="6" id="KW-0503">Monooxygenase</keyword>
<dbReference type="GO" id="GO:0016709">
    <property type="term" value="F:oxidoreductase activity, acting on paired donors, with incorporation or reduction of molecular oxygen, NAD(P)H as one donor, and incorporation of one atom of oxygen"/>
    <property type="evidence" value="ECO:0007669"/>
    <property type="project" value="UniProtKB-ARBA"/>
</dbReference>
<dbReference type="GO" id="GO:0071949">
    <property type="term" value="F:FAD binding"/>
    <property type="evidence" value="ECO:0007669"/>
    <property type="project" value="InterPro"/>
</dbReference>
<keyword evidence="7" id="KW-1185">Reference proteome</keyword>
<dbReference type="Pfam" id="PF01494">
    <property type="entry name" value="FAD_binding_3"/>
    <property type="match status" value="1"/>
</dbReference>